<proteinExistence type="predicted"/>
<keyword evidence="2" id="KW-1185">Reference proteome</keyword>
<dbReference type="KEGG" id="bic:LMTR13_37785"/>
<evidence type="ECO:0000313" key="2">
    <source>
        <dbReference type="Proteomes" id="UP000092839"/>
    </source>
</evidence>
<dbReference type="RefSeq" id="WP_065732170.1">
    <property type="nucleotide sequence ID" value="NZ_CP016428.1"/>
</dbReference>
<protein>
    <submittedName>
        <fullName evidence="1">Uncharacterized protein</fullName>
    </submittedName>
</protein>
<accession>A0A1B1UQM4</accession>
<dbReference type="Proteomes" id="UP000092839">
    <property type="component" value="Chromosome"/>
</dbReference>
<dbReference type="AlphaFoldDB" id="A0A1B1UQM4"/>
<organism evidence="1 2">
    <name type="scientific">Bradyrhizobium icense</name>
    <dbReference type="NCBI Taxonomy" id="1274631"/>
    <lineage>
        <taxon>Bacteria</taxon>
        <taxon>Pseudomonadati</taxon>
        <taxon>Pseudomonadota</taxon>
        <taxon>Alphaproteobacteria</taxon>
        <taxon>Hyphomicrobiales</taxon>
        <taxon>Nitrobacteraceae</taxon>
        <taxon>Bradyrhizobium</taxon>
    </lineage>
</organism>
<dbReference type="EMBL" id="CP016428">
    <property type="protein sequence ID" value="ANW05035.1"/>
    <property type="molecule type" value="Genomic_DNA"/>
</dbReference>
<name>A0A1B1UQM4_9BRAD</name>
<dbReference type="OrthoDB" id="9953324at2"/>
<sequence>MISAKNAVVWTNDSTREVRVAAQGEYRPDTKGGMWGDPIGASYLQWEEMNDSQRVRLMLETAIDLAMQGFDLAAVLREFAKVEEFRALGSNSYPMCRALTKALIGRSLEPNDMTFEELLDAYRTK</sequence>
<dbReference type="STRING" id="1274631.LMTR13_37785"/>
<gene>
    <name evidence="1" type="ORF">LMTR13_37785</name>
</gene>
<evidence type="ECO:0000313" key="1">
    <source>
        <dbReference type="EMBL" id="ANW05035.1"/>
    </source>
</evidence>
<reference evidence="1 2" key="1">
    <citation type="submission" date="2016-07" db="EMBL/GenBank/DDBJ databases">
        <title>Complete genome sequence of Bradyrhizobium icense LMTR 13T, a potential inoculant strain isolated from lima bean (Phaseolus lunatus) in Peru.</title>
        <authorList>
            <person name="Ormeno-Orrillo E."/>
            <person name="Duran D."/>
            <person name="Rogel M.A."/>
            <person name="Rey L."/>
            <person name="Imperial J."/>
            <person name="Ruiz-Argueso T."/>
            <person name="Martinez-Romero E."/>
        </authorList>
    </citation>
    <scope>NUCLEOTIDE SEQUENCE [LARGE SCALE GENOMIC DNA]</scope>
    <source>
        <strain evidence="1 2">LMTR 13</strain>
    </source>
</reference>